<dbReference type="GO" id="GO:0007165">
    <property type="term" value="P:signal transduction"/>
    <property type="evidence" value="ECO:0007669"/>
    <property type="project" value="InterPro"/>
</dbReference>
<dbReference type="SMART" id="SM00175">
    <property type="entry name" value="RAB"/>
    <property type="match status" value="1"/>
</dbReference>
<dbReference type="PROSITE" id="PS51419">
    <property type="entry name" value="RAB"/>
    <property type="match status" value="1"/>
</dbReference>
<dbReference type="AlphaFoldDB" id="A0A9Q0LEK3"/>
<dbReference type="SMART" id="SM00173">
    <property type="entry name" value="RAS"/>
    <property type="match status" value="1"/>
</dbReference>
<evidence type="ECO:0000256" key="1">
    <source>
        <dbReference type="ARBA" id="ARBA00022741"/>
    </source>
</evidence>
<dbReference type="InterPro" id="IPR020849">
    <property type="entry name" value="Small_GTPase_Ras-type"/>
</dbReference>
<protein>
    <submittedName>
        <fullName evidence="3">Ras-like protein</fullName>
    </submittedName>
</protein>
<dbReference type="PRINTS" id="PR00449">
    <property type="entry name" value="RASTRNSFRMNG"/>
</dbReference>
<dbReference type="PANTHER" id="PTHR24070">
    <property type="entry name" value="RAS, DI-RAS, AND RHEB FAMILY MEMBERS OF SMALL GTPASE SUPERFAMILY"/>
    <property type="match status" value="1"/>
</dbReference>
<comment type="caution">
    <text evidence="3">The sequence shown here is derived from an EMBL/GenBank/DDBJ whole genome shotgun (WGS) entry which is preliminary data.</text>
</comment>
<dbReference type="Gene3D" id="3.40.50.300">
    <property type="entry name" value="P-loop containing nucleotide triphosphate hydrolases"/>
    <property type="match status" value="1"/>
</dbReference>
<dbReference type="EMBL" id="JAPDFW010000103">
    <property type="protein sequence ID" value="KAJ5069800.1"/>
    <property type="molecule type" value="Genomic_DNA"/>
</dbReference>
<dbReference type="OMA" id="FASEYGC"/>
<dbReference type="Proteomes" id="UP001149090">
    <property type="component" value="Unassembled WGS sequence"/>
</dbReference>
<name>A0A9Q0LEK3_ANAIG</name>
<keyword evidence="2" id="KW-0342">GTP-binding</keyword>
<dbReference type="SUPFAM" id="SSF52540">
    <property type="entry name" value="P-loop containing nucleoside triphosphate hydrolases"/>
    <property type="match status" value="1"/>
</dbReference>
<keyword evidence="4" id="KW-1185">Reference proteome</keyword>
<proteinExistence type="predicted"/>
<dbReference type="SMART" id="SM00174">
    <property type="entry name" value="RHO"/>
    <property type="match status" value="1"/>
</dbReference>
<evidence type="ECO:0000256" key="2">
    <source>
        <dbReference type="ARBA" id="ARBA00023134"/>
    </source>
</evidence>
<gene>
    <name evidence="3" type="ORF">M0811_02378</name>
</gene>
<dbReference type="InterPro" id="IPR001806">
    <property type="entry name" value="Small_GTPase"/>
</dbReference>
<dbReference type="InterPro" id="IPR027417">
    <property type="entry name" value="P-loop_NTPase"/>
</dbReference>
<evidence type="ECO:0000313" key="3">
    <source>
        <dbReference type="EMBL" id="KAJ5069800.1"/>
    </source>
</evidence>
<dbReference type="GO" id="GO:0016020">
    <property type="term" value="C:membrane"/>
    <property type="evidence" value="ECO:0007669"/>
    <property type="project" value="InterPro"/>
</dbReference>
<sequence length="185" mass="20740">MNQQTFRVVVIGGGSVGKSCLTTQFIHGKFSTDYDPTIETHLEIIDTAGQEEYRSIRDRYLGLGDGFLVVYSIISRSSFDDAKNLHQAIKRTRTGNKAIALTVANKSDLDTERVVSRELGQELAKDFGSIYYETSAKTGSNVVECFHCLIRELRKSKKPEDSNNKKFDDDDLSEKEKTGKCCIIL</sequence>
<dbReference type="GO" id="GO:0003924">
    <property type="term" value="F:GTPase activity"/>
    <property type="evidence" value="ECO:0007669"/>
    <property type="project" value="InterPro"/>
</dbReference>
<dbReference type="InterPro" id="IPR005225">
    <property type="entry name" value="Small_GTP-bd"/>
</dbReference>
<dbReference type="Pfam" id="PF00071">
    <property type="entry name" value="Ras"/>
    <property type="match status" value="1"/>
</dbReference>
<dbReference type="GO" id="GO:0005525">
    <property type="term" value="F:GTP binding"/>
    <property type="evidence" value="ECO:0007669"/>
    <property type="project" value="UniProtKB-KW"/>
</dbReference>
<dbReference type="OrthoDB" id="25818at2759"/>
<dbReference type="FunFam" id="3.40.50.300:FF:001447">
    <property type="entry name" value="Ras-related protein Rab-1B"/>
    <property type="match status" value="1"/>
</dbReference>
<accession>A0A9Q0LEK3</accession>
<reference evidence="3" key="1">
    <citation type="submission" date="2022-10" db="EMBL/GenBank/DDBJ databases">
        <title>Novel sulphate-reducing endosymbionts in the free-living metamonad Anaeramoeba.</title>
        <authorList>
            <person name="Jerlstrom-Hultqvist J."/>
            <person name="Cepicka I."/>
            <person name="Gallot-Lavallee L."/>
            <person name="Salas-Leiva D."/>
            <person name="Curtis B.A."/>
            <person name="Zahonova K."/>
            <person name="Pipaliya S."/>
            <person name="Dacks J."/>
            <person name="Roger A.J."/>
        </authorList>
    </citation>
    <scope>NUCLEOTIDE SEQUENCE</scope>
    <source>
        <strain evidence="3">BMAN</strain>
    </source>
</reference>
<evidence type="ECO:0000313" key="4">
    <source>
        <dbReference type="Proteomes" id="UP001149090"/>
    </source>
</evidence>
<keyword evidence="1" id="KW-0547">Nucleotide-binding</keyword>
<dbReference type="PROSITE" id="PS51421">
    <property type="entry name" value="RAS"/>
    <property type="match status" value="1"/>
</dbReference>
<organism evidence="3 4">
    <name type="scientific">Anaeramoeba ignava</name>
    <name type="common">Anaerobic marine amoeba</name>
    <dbReference type="NCBI Taxonomy" id="1746090"/>
    <lineage>
        <taxon>Eukaryota</taxon>
        <taxon>Metamonada</taxon>
        <taxon>Anaeramoebidae</taxon>
        <taxon>Anaeramoeba</taxon>
    </lineage>
</organism>
<dbReference type="NCBIfam" id="TIGR00231">
    <property type="entry name" value="small_GTP"/>
    <property type="match status" value="1"/>
</dbReference>